<dbReference type="PANTHER" id="PTHR43618:SF8">
    <property type="entry name" value="7ALPHA-HYDROXYSTEROID DEHYDROGENASE"/>
    <property type="match status" value="1"/>
</dbReference>
<dbReference type="Gene3D" id="3.40.50.720">
    <property type="entry name" value="NAD(P)-binding Rossmann-like Domain"/>
    <property type="match status" value="1"/>
</dbReference>
<feature type="domain" description="Ketoreductase" evidence="4">
    <location>
        <begin position="10"/>
        <end position="192"/>
    </location>
</feature>
<dbReference type="RefSeq" id="WP_067942747.1">
    <property type="nucleotide sequence ID" value="NZ_CAUHMM010000056.1"/>
</dbReference>
<dbReference type="PRINTS" id="PR00080">
    <property type="entry name" value="SDRFAMILY"/>
</dbReference>
<dbReference type="SUPFAM" id="SSF51735">
    <property type="entry name" value="NAD(P)-binding Rossmann-fold domains"/>
    <property type="match status" value="1"/>
</dbReference>
<keyword evidence="6" id="KW-1185">Reference proteome</keyword>
<evidence type="ECO:0000313" key="5">
    <source>
        <dbReference type="EMBL" id="AMD87744.1"/>
    </source>
</evidence>
<protein>
    <recommendedName>
        <fullName evidence="4">Ketoreductase domain-containing protein</fullName>
    </recommendedName>
</protein>
<comment type="similarity">
    <text evidence="1">Belongs to the short-chain dehydrogenases/reductases (SDR) family.</text>
</comment>
<name>A0A0X8JF80_ACTRD</name>
<proteinExistence type="inferred from homology"/>
<dbReference type="InterPro" id="IPR057326">
    <property type="entry name" value="KR_dom"/>
</dbReference>
<sequence>MTANEGFRGRRALVTGGATGLGLAVSRALLAGGAEVAATYRPGGHTEGIEALVAKYGDRVHPCQCDLADSGSVDRAFDEAAGAMSGVDLLVNNAGIWLSNPFEDIAVRDWDRTFAVNVRAPFILCQRFIRQGVPGKIVNVTSQAAFHGSTSGHADYAASKAALVTMTISLAREVARKGVNANCVAVGMMRSNMVREALEKNEESYLARIPKGRVAESEDITGTVLFLLGPDSDYITGATIDATGGMLMR</sequence>
<gene>
    <name evidence="5" type="ORF">AXF14_09290</name>
</gene>
<dbReference type="InterPro" id="IPR002347">
    <property type="entry name" value="SDR_fam"/>
</dbReference>
<reference evidence="6" key="1">
    <citation type="submission" date="2016-02" db="EMBL/GenBank/DDBJ databases">
        <authorList>
            <person name="Holder M.E."/>
            <person name="Ajami N.J."/>
            <person name="Petrosino J.F."/>
        </authorList>
    </citation>
    <scope>NUCLEOTIDE SEQUENCE [LARGE SCALE GENOMIC DNA]</scope>
    <source>
        <strain evidence="6">CCUG 36733</strain>
    </source>
</reference>
<evidence type="ECO:0000256" key="3">
    <source>
        <dbReference type="ARBA" id="ARBA00023002"/>
    </source>
</evidence>
<evidence type="ECO:0000313" key="6">
    <source>
        <dbReference type="Proteomes" id="UP000065220"/>
    </source>
</evidence>
<keyword evidence="2" id="KW-0521">NADP</keyword>
<dbReference type="InterPro" id="IPR052178">
    <property type="entry name" value="Sec_Metab_Biosynth_SDR"/>
</dbReference>
<dbReference type="CDD" id="cd05233">
    <property type="entry name" value="SDR_c"/>
    <property type="match status" value="1"/>
</dbReference>
<dbReference type="Pfam" id="PF13561">
    <property type="entry name" value="adh_short_C2"/>
    <property type="match status" value="1"/>
</dbReference>
<dbReference type="STRING" id="111015.AXF14_09290"/>
<dbReference type="Proteomes" id="UP000065220">
    <property type="component" value="Chromosome"/>
</dbReference>
<dbReference type="EMBL" id="CP014228">
    <property type="protein sequence ID" value="AMD87744.1"/>
    <property type="molecule type" value="Genomic_DNA"/>
</dbReference>
<organism evidence="5 6">
    <name type="scientific">Actinomyces radicidentis</name>
    <dbReference type="NCBI Taxonomy" id="111015"/>
    <lineage>
        <taxon>Bacteria</taxon>
        <taxon>Bacillati</taxon>
        <taxon>Actinomycetota</taxon>
        <taxon>Actinomycetes</taxon>
        <taxon>Actinomycetales</taxon>
        <taxon>Actinomycetaceae</taxon>
        <taxon>Actinomyces</taxon>
    </lineage>
</organism>
<keyword evidence="3" id="KW-0560">Oxidoreductase</keyword>
<dbReference type="OrthoDB" id="3189729at2"/>
<dbReference type="KEGG" id="ard:AXF14_09290"/>
<dbReference type="FunFam" id="3.40.50.720:FF:000084">
    <property type="entry name" value="Short-chain dehydrogenase reductase"/>
    <property type="match status" value="1"/>
</dbReference>
<dbReference type="PANTHER" id="PTHR43618">
    <property type="entry name" value="7-ALPHA-HYDROXYSTEROID DEHYDROGENASE"/>
    <property type="match status" value="1"/>
</dbReference>
<dbReference type="AlphaFoldDB" id="A0A0X8JF80"/>
<evidence type="ECO:0000259" key="4">
    <source>
        <dbReference type="SMART" id="SM00822"/>
    </source>
</evidence>
<evidence type="ECO:0000256" key="2">
    <source>
        <dbReference type="ARBA" id="ARBA00022857"/>
    </source>
</evidence>
<dbReference type="InterPro" id="IPR036291">
    <property type="entry name" value="NAD(P)-bd_dom_sf"/>
</dbReference>
<dbReference type="PRINTS" id="PR00081">
    <property type="entry name" value="GDHRDH"/>
</dbReference>
<dbReference type="GO" id="GO:0016491">
    <property type="term" value="F:oxidoreductase activity"/>
    <property type="evidence" value="ECO:0007669"/>
    <property type="project" value="UniProtKB-KW"/>
</dbReference>
<dbReference type="SMART" id="SM00822">
    <property type="entry name" value="PKS_KR"/>
    <property type="match status" value="1"/>
</dbReference>
<accession>A0A0X8JF80</accession>
<evidence type="ECO:0000256" key="1">
    <source>
        <dbReference type="ARBA" id="ARBA00006484"/>
    </source>
</evidence>